<evidence type="ECO:0000313" key="2">
    <source>
        <dbReference type="Proteomes" id="UP000323597"/>
    </source>
</evidence>
<evidence type="ECO:0000313" key="1">
    <source>
        <dbReference type="EMBL" id="TYI49371.1"/>
    </source>
</evidence>
<accession>A0A5D2S8V2</accession>
<dbReference type="Proteomes" id="UP000323597">
    <property type="component" value="Chromosome D12"/>
</dbReference>
<proteinExistence type="predicted"/>
<protein>
    <submittedName>
        <fullName evidence="1">Uncharacterized protein</fullName>
    </submittedName>
</protein>
<organism evidence="1 2">
    <name type="scientific">Gossypium mustelinum</name>
    <name type="common">Cotton</name>
    <name type="synonym">Gossypium caicoense</name>
    <dbReference type="NCBI Taxonomy" id="34275"/>
    <lineage>
        <taxon>Eukaryota</taxon>
        <taxon>Viridiplantae</taxon>
        <taxon>Streptophyta</taxon>
        <taxon>Embryophyta</taxon>
        <taxon>Tracheophyta</taxon>
        <taxon>Spermatophyta</taxon>
        <taxon>Magnoliopsida</taxon>
        <taxon>eudicotyledons</taxon>
        <taxon>Gunneridae</taxon>
        <taxon>Pentapetalae</taxon>
        <taxon>rosids</taxon>
        <taxon>malvids</taxon>
        <taxon>Malvales</taxon>
        <taxon>Malvaceae</taxon>
        <taxon>Malvoideae</taxon>
        <taxon>Gossypium</taxon>
    </lineage>
</organism>
<dbReference type="EMBL" id="CM017660">
    <property type="protein sequence ID" value="TYI49371.1"/>
    <property type="molecule type" value="Genomic_DNA"/>
</dbReference>
<keyword evidence="2" id="KW-1185">Reference proteome</keyword>
<dbReference type="AlphaFoldDB" id="A0A5D2S8V2"/>
<sequence length="134" mass="15348">MITYFKKSFSLQLSISMKAFFPFSSLVTLVNFPLVCDEHNPKHHLAEIPNCMACNPACASAANGDATSEWRTVFDSKSSPLHLVLPILKQIWKIVDQKLRQSKLSPAFSYRHVYGLCLFLRITKVRNKKYDIVR</sequence>
<name>A0A5D2S8V2_GOSMU</name>
<gene>
    <name evidence="1" type="ORF">E1A91_D12G030600v1</name>
</gene>
<reference evidence="1 2" key="1">
    <citation type="submission" date="2019-07" db="EMBL/GenBank/DDBJ databases">
        <title>WGS assembly of Gossypium mustelinum.</title>
        <authorList>
            <person name="Chen Z.J."/>
            <person name="Sreedasyam A."/>
            <person name="Ando A."/>
            <person name="Song Q."/>
            <person name="De L."/>
            <person name="Hulse-Kemp A."/>
            <person name="Ding M."/>
            <person name="Ye W."/>
            <person name="Kirkbride R."/>
            <person name="Jenkins J."/>
            <person name="Plott C."/>
            <person name="Lovell J."/>
            <person name="Lin Y.-M."/>
            <person name="Vaughn R."/>
            <person name="Liu B."/>
            <person name="Li W."/>
            <person name="Simpson S."/>
            <person name="Scheffler B."/>
            <person name="Saski C."/>
            <person name="Grover C."/>
            <person name="Hu G."/>
            <person name="Conover J."/>
            <person name="Carlson J."/>
            <person name="Shu S."/>
            <person name="Boston L."/>
            <person name="Williams M."/>
            <person name="Peterson D."/>
            <person name="Mcgee K."/>
            <person name="Jones D."/>
            <person name="Wendel J."/>
            <person name="Stelly D."/>
            <person name="Grimwood J."/>
            <person name="Schmutz J."/>
        </authorList>
    </citation>
    <scope>NUCLEOTIDE SEQUENCE [LARGE SCALE GENOMIC DNA]</scope>
    <source>
        <strain evidence="1">1408120.09</strain>
    </source>
</reference>